<feature type="non-terminal residue" evidence="2">
    <location>
        <position position="74"/>
    </location>
</feature>
<accession>A0ABN9E3I5</accession>
<gene>
    <name evidence="2" type="ORF">SPARVUS_LOCUS9076596</name>
</gene>
<comment type="caution">
    <text evidence="2">The sequence shown here is derived from an EMBL/GenBank/DDBJ whole genome shotgun (WGS) entry which is preliminary data.</text>
</comment>
<proteinExistence type="predicted"/>
<reference evidence="2" key="1">
    <citation type="submission" date="2023-05" db="EMBL/GenBank/DDBJ databases">
        <authorList>
            <person name="Stuckert A."/>
        </authorList>
    </citation>
    <scope>NUCLEOTIDE SEQUENCE</scope>
</reference>
<feature type="region of interest" description="Disordered" evidence="1">
    <location>
        <begin position="45"/>
        <end position="74"/>
    </location>
</feature>
<feature type="region of interest" description="Disordered" evidence="1">
    <location>
        <begin position="1"/>
        <end position="21"/>
    </location>
</feature>
<name>A0ABN9E3I5_9NEOB</name>
<organism evidence="2 3">
    <name type="scientific">Staurois parvus</name>
    <dbReference type="NCBI Taxonomy" id="386267"/>
    <lineage>
        <taxon>Eukaryota</taxon>
        <taxon>Metazoa</taxon>
        <taxon>Chordata</taxon>
        <taxon>Craniata</taxon>
        <taxon>Vertebrata</taxon>
        <taxon>Euteleostomi</taxon>
        <taxon>Amphibia</taxon>
        <taxon>Batrachia</taxon>
        <taxon>Anura</taxon>
        <taxon>Neobatrachia</taxon>
        <taxon>Ranoidea</taxon>
        <taxon>Ranidae</taxon>
        <taxon>Staurois</taxon>
    </lineage>
</organism>
<evidence type="ECO:0000313" key="2">
    <source>
        <dbReference type="EMBL" id="CAI9579440.1"/>
    </source>
</evidence>
<protein>
    <submittedName>
        <fullName evidence="2">Uncharacterized protein</fullName>
    </submittedName>
</protein>
<feature type="compositionally biased region" description="Basic residues" evidence="1">
    <location>
        <begin position="1"/>
        <end position="10"/>
    </location>
</feature>
<evidence type="ECO:0000313" key="3">
    <source>
        <dbReference type="Proteomes" id="UP001162483"/>
    </source>
</evidence>
<evidence type="ECO:0000256" key="1">
    <source>
        <dbReference type="SAM" id="MobiDB-lite"/>
    </source>
</evidence>
<sequence length="74" mass="8439">MQAGHKTKHTKQYDSVTRTHLSKKRRFLTKMKFLKNFKFPAVPVPVRPDFTGTGTQKPDAGIGQRRWPGTLQGT</sequence>
<dbReference type="EMBL" id="CATNWA010015093">
    <property type="protein sequence ID" value="CAI9579440.1"/>
    <property type="molecule type" value="Genomic_DNA"/>
</dbReference>
<dbReference type="Proteomes" id="UP001162483">
    <property type="component" value="Unassembled WGS sequence"/>
</dbReference>
<keyword evidence="3" id="KW-1185">Reference proteome</keyword>